<name>A0A0D2AZW4_9PEZI</name>
<dbReference type="OrthoDB" id="202234at2759"/>
<keyword evidence="8" id="KW-1185">Reference proteome</keyword>
<feature type="transmembrane region" description="Helical" evidence="5">
    <location>
        <begin position="50"/>
        <end position="72"/>
    </location>
</feature>
<dbReference type="GO" id="GO:0005783">
    <property type="term" value="C:endoplasmic reticulum"/>
    <property type="evidence" value="ECO:0007669"/>
    <property type="project" value="TreeGrafter"/>
</dbReference>
<dbReference type="Pfam" id="PF01553">
    <property type="entry name" value="Acyltransferase"/>
    <property type="match status" value="1"/>
</dbReference>
<dbReference type="InParanoid" id="A0A0D2AZW4"/>
<dbReference type="CDD" id="cd07989">
    <property type="entry name" value="LPLAT_AGPAT-like"/>
    <property type="match status" value="1"/>
</dbReference>
<keyword evidence="4" id="KW-0443">Lipid metabolism</keyword>
<dbReference type="Proteomes" id="UP000053259">
    <property type="component" value="Unassembled WGS sequence"/>
</dbReference>
<dbReference type="InterPro" id="IPR002123">
    <property type="entry name" value="Plipid/glycerol_acylTrfase"/>
</dbReference>
<dbReference type="InterPro" id="IPR004552">
    <property type="entry name" value="AGP_acyltrans"/>
</dbReference>
<dbReference type="GO" id="GO:0006654">
    <property type="term" value="P:phosphatidic acid biosynthetic process"/>
    <property type="evidence" value="ECO:0007669"/>
    <property type="project" value="TreeGrafter"/>
</dbReference>
<keyword evidence="2 4" id="KW-0808">Transferase</keyword>
<dbReference type="PANTHER" id="PTHR10434">
    <property type="entry name" value="1-ACYL-SN-GLYCEROL-3-PHOSPHATE ACYLTRANSFERASE"/>
    <property type="match status" value="1"/>
</dbReference>
<keyword evidence="5" id="KW-0812">Transmembrane</keyword>
<evidence type="ECO:0000256" key="4">
    <source>
        <dbReference type="RuleBase" id="RU361267"/>
    </source>
</evidence>
<dbReference type="EMBL" id="KN847540">
    <property type="protein sequence ID" value="KIW04649.1"/>
    <property type="molecule type" value="Genomic_DNA"/>
</dbReference>
<dbReference type="AlphaFoldDB" id="A0A0D2AZW4"/>
<keyword evidence="4" id="KW-1208">Phospholipid metabolism</keyword>
<comment type="catalytic activity">
    <reaction evidence="4">
        <text>a 1-acyl-sn-glycero-3-phosphate + an acyl-CoA = a 1,2-diacyl-sn-glycero-3-phosphate + CoA</text>
        <dbReference type="Rhea" id="RHEA:19709"/>
        <dbReference type="ChEBI" id="CHEBI:57287"/>
        <dbReference type="ChEBI" id="CHEBI:57970"/>
        <dbReference type="ChEBI" id="CHEBI:58342"/>
        <dbReference type="ChEBI" id="CHEBI:58608"/>
        <dbReference type="EC" id="2.3.1.51"/>
    </reaction>
</comment>
<dbReference type="RefSeq" id="XP_016214518.1">
    <property type="nucleotide sequence ID" value="XM_016357726.1"/>
</dbReference>
<keyword evidence="3 4" id="KW-0012">Acyltransferase</keyword>
<evidence type="ECO:0000256" key="5">
    <source>
        <dbReference type="SAM" id="Phobius"/>
    </source>
</evidence>
<comment type="domain">
    <text evidence="4">The HXXXXD motif is essential for acyltransferase activity and may constitute the binding site for the phosphate moiety of the glycerol-3-phosphate.</text>
</comment>
<evidence type="ECO:0000313" key="8">
    <source>
        <dbReference type="Proteomes" id="UP000053259"/>
    </source>
</evidence>
<dbReference type="EC" id="2.3.1.51" evidence="4"/>
<dbReference type="HOGENOM" id="CLU_027938_10_0_1"/>
<keyword evidence="5" id="KW-1133">Transmembrane helix</keyword>
<dbReference type="PANTHER" id="PTHR10434:SF11">
    <property type="entry name" value="1-ACYL-SN-GLYCEROL-3-PHOSPHATE ACYLTRANSFERASE"/>
    <property type="match status" value="1"/>
</dbReference>
<feature type="transmembrane region" description="Helical" evidence="5">
    <location>
        <begin position="78"/>
        <end position="100"/>
    </location>
</feature>
<protein>
    <recommendedName>
        <fullName evidence="4">1-acyl-sn-glycerol-3-phosphate acyltransferase</fullName>
        <ecNumber evidence="4">2.3.1.51</ecNumber>
    </recommendedName>
</protein>
<dbReference type="STRING" id="253628.A0A0D2AZW4"/>
<sequence length="306" mass="34208">MIVLHAFIRYIAAPVLITNAILYTLAFCLPSSLANGHPKRLATFFARAFAFIWSLLLCAAYGIIISLVLRFIGKPGLAQWAVARAFKYVMFLSTGVWITIEDEFGGLKTRPMVLIGNHQTELDILFLGHLFPPYTSVTAKASLKWTPMLGQFMWASKTIFIDRANSKSARAAFDGAAKEIKSSYQSVYIFVEGTRSYSVEPTLLPFKKGAFHLAIQAQVPLVPVVCENYAHILVMKGGWKKWKFESGTIRVKVLEKVETKGLDATAVDRLLEEIRERMLSTIVQLGRERAQTQSHIAMAANGKKYL</sequence>
<evidence type="ECO:0000256" key="3">
    <source>
        <dbReference type="ARBA" id="ARBA00023315"/>
    </source>
</evidence>
<accession>A0A0D2AZW4</accession>
<dbReference type="GO" id="GO:0003841">
    <property type="term" value="F:1-acylglycerol-3-phosphate O-acyltransferase activity"/>
    <property type="evidence" value="ECO:0007669"/>
    <property type="project" value="UniProtKB-UniRule"/>
</dbReference>
<evidence type="ECO:0000259" key="6">
    <source>
        <dbReference type="SMART" id="SM00563"/>
    </source>
</evidence>
<dbReference type="SUPFAM" id="SSF69593">
    <property type="entry name" value="Glycerol-3-phosphate (1)-acyltransferase"/>
    <property type="match status" value="1"/>
</dbReference>
<comment type="similarity">
    <text evidence="1 4">Belongs to the 1-acyl-sn-glycerol-3-phosphate acyltransferase family.</text>
</comment>
<evidence type="ECO:0000256" key="2">
    <source>
        <dbReference type="ARBA" id="ARBA00022679"/>
    </source>
</evidence>
<keyword evidence="4" id="KW-0594">Phospholipid biosynthesis</keyword>
<dbReference type="GeneID" id="27312367"/>
<evidence type="ECO:0000256" key="1">
    <source>
        <dbReference type="ARBA" id="ARBA00008655"/>
    </source>
</evidence>
<dbReference type="VEuPathDB" id="FungiDB:PV09_04394"/>
<feature type="transmembrane region" description="Helical" evidence="5">
    <location>
        <begin position="6"/>
        <end position="29"/>
    </location>
</feature>
<feature type="domain" description="Phospholipid/glycerol acyltransferase" evidence="6">
    <location>
        <begin position="112"/>
        <end position="229"/>
    </location>
</feature>
<dbReference type="SMART" id="SM00563">
    <property type="entry name" value="PlsC"/>
    <property type="match status" value="1"/>
</dbReference>
<dbReference type="GO" id="GO:0016020">
    <property type="term" value="C:membrane"/>
    <property type="evidence" value="ECO:0007669"/>
    <property type="project" value="InterPro"/>
</dbReference>
<reference evidence="7 8" key="1">
    <citation type="submission" date="2015-01" db="EMBL/GenBank/DDBJ databases">
        <title>The Genome Sequence of Ochroconis gallopava CBS43764.</title>
        <authorList>
            <consortium name="The Broad Institute Genomics Platform"/>
            <person name="Cuomo C."/>
            <person name="de Hoog S."/>
            <person name="Gorbushina A."/>
            <person name="Stielow B."/>
            <person name="Teixiera M."/>
            <person name="Abouelleil A."/>
            <person name="Chapman S.B."/>
            <person name="Priest M."/>
            <person name="Young S.K."/>
            <person name="Wortman J."/>
            <person name="Nusbaum C."/>
            <person name="Birren B."/>
        </authorList>
    </citation>
    <scope>NUCLEOTIDE SEQUENCE [LARGE SCALE GENOMIC DNA]</scope>
    <source>
        <strain evidence="7 8">CBS 43764</strain>
    </source>
</reference>
<gene>
    <name evidence="7" type="ORF">PV09_04394</name>
</gene>
<keyword evidence="4" id="KW-0444">Lipid biosynthesis</keyword>
<organism evidence="7 8">
    <name type="scientific">Verruconis gallopava</name>
    <dbReference type="NCBI Taxonomy" id="253628"/>
    <lineage>
        <taxon>Eukaryota</taxon>
        <taxon>Fungi</taxon>
        <taxon>Dikarya</taxon>
        <taxon>Ascomycota</taxon>
        <taxon>Pezizomycotina</taxon>
        <taxon>Dothideomycetes</taxon>
        <taxon>Pleosporomycetidae</taxon>
        <taxon>Venturiales</taxon>
        <taxon>Sympoventuriaceae</taxon>
        <taxon>Verruconis</taxon>
    </lineage>
</organism>
<keyword evidence="5" id="KW-0472">Membrane</keyword>
<dbReference type="FunCoup" id="A0A0D2AZW4">
    <property type="interactions" value="280"/>
</dbReference>
<dbReference type="NCBIfam" id="TIGR00530">
    <property type="entry name" value="AGP_acyltrn"/>
    <property type="match status" value="1"/>
</dbReference>
<evidence type="ECO:0000313" key="7">
    <source>
        <dbReference type="EMBL" id="KIW04649.1"/>
    </source>
</evidence>
<proteinExistence type="inferred from homology"/>